<reference evidence="2 3" key="1">
    <citation type="submission" date="2016-02" db="EMBL/GenBank/DDBJ databases">
        <title>Genome analysis of coral dinoflagellate symbionts highlights evolutionary adaptations to a symbiotic lifestyle.</title>
        <authorList>
            <person name="Aranda M."/>
            <person name="Li Y."/>
            <person name="Liew Y.J."/>
            <person name="Baumgarten S."/>
            <person name="Simakov O."/>
            <person name="Wilson M."/>
            <person name="Piel J."/>
            <person name="Ashoor H."/>
            <person name="Bougouffa S."/>
            <person name="Bajic V.B."/>
            <person name="Ryu T."/>
            <person name="Ravasi T."/>
            <person name="Bayer T."/>
            <person name="Micklem G."/>
            <person name="Kim H."/>
            <person name="Bhak J."/>
            <person name="Lajeunesse T.C."/>
            <person name="Voolstra C.R."/>
        </authorList>
    </citation>
    <scope>NUCLEOTIDE SEQUENCE [LARGE SCALE GENOMIC DNA]</scope>
    <source>
        <strain evidence="2 3">CCMP2467</strain>
    </source>
</reference>
<gene>
    <name evidence="2" type="ORF">AK812_SmicGene29331</name>
</gene>
<organism evidence="2 3">
    <name type="scientific">Symbiodinium microadriaticum</name>
    <name type="common">Dinoflagellate</name>
    <name type="synonym">Zooxanthella microadriatica</name>
    <dbReference type="NCBI Taxonomy" id="2951"/>
    <lineage>
        <taxon>Eukaryota</taxon>
        <taxon>Sar</taxon>
        <taxon>Alveolata</taxon>
        <taxon>Dinophyceae</taxon>
        <taxon>Suessiales</taxon>
        <taxon>Symbiodiniaceae</taxon>
        <taxon>Symbiodinium</taxon>
    </lineage>
</organism>
<proteinExistence type="predicted"/>
<sequence>MSLVPLARFVRRARSLAQAETDMLTATLEAMPRSELRRLYAVAKEILKEDAHSDESSDPTVLSDWNAPDQGDLPSAVDTDLLGLGTEGGSVEPASSADAGPAVPVDEGRADTSVPADLDDHESDDDDDIVPLPPWEWDRGEPSSSAEPAVPVTTSDPAVAGASPIPLAGAPPPWLQELDLNAMDDDPVPPGRPPARAPTVSAPPDFAEAQAAADAAPGTGSDTAAPLAAGSTADASLPTASSTQASPAGAGGQDGGTGGAVTSASDGPADVQPVLPVAQAVVAPPPVCRLELSGSAELPYLHAVDVLQGLEIPSHVLPLRFPLQRLPRVLRDHGHSLSGAHTEATTVVSADVTDL</sequence>
<evidence type="ECO:0000313" key="2">
    <source>
        <dbReference type="EMBL" id="OLP89250.1"/>
    </source>
</evidence>
<keyword evidence="3" id="KW-1185">Reference proteome</keyword>
<evidence type="ECO:0000256" key="1">
    <source>
        <dbReference type="SAM" id="MobiDB-lite"/>
    </source>
</evidence>
<feature type="compositionally biased region" description="Polar residues" evidence="1">
    <location>
        <begin position="142"/>
        <end position="156"/>
    </location>
</feature>
<dbReference type="AlphaFoldDB" id="A0A1Q9D236"/>
<name>A0A1Q9D236_SYMMI</name>
<comment type="caution">
    <text evidence="2">The sequence shown here is derived from an EMBL/GenBank/DDBJ whole genome shotgun (WGS) entry which is preliminary data.</text>
</comment>
<feature type="compositionally biased region" description="Low complexity" evidence="1">
    <location>
        <begin position="202"/>
        <end position="226"/>
    </location>
</feature>
<protein>
    <submittedName>
        <fullName evidence="2">Uncharacterized protein</fullName>
    </submittedName>
</protein>
<evidence type="ECO:0000313" key="3">
    <source>
        <dbReference type="Proteomes" id="UP000186817"/>
    </source>
</evidence>
<dbReference type="OrthoDB" id="10421879at2759"/>
<feature type="compositionally biased region" description="Acidic residues" evidence="1">
    <location>
        <begin position="117"/>
        <end position="129"/>
    </location>
</feature>
<dbReference type="EMBL" id="LSRX01000771">
    <property type="protein sequence ID" value="OLP89250.1"/>
    <property type="molecule type" value="Genomic_DNA"/>
</dbReference>
<feature type="compositionally biased region" description="Gly residues" evidence="1">
    <location>
        <begin position="249"/>
        <end position="259"/>
    </location>
</feature>
<accession>A0A1Q9D236</accession>
<feature type="region of interest" description="Disordered" evidence="1">
    <location>
        <begin position="49"/>
        <end position="268"/>
    </location>
</feature>
<dbReference type="Proteomes" id="UP000186817">
    <property type="component" value="Unassembled WGS sequence"/>
</dbReference>